<feature type="region of interest" description="Disordered" evidence="1">
    <location>
        <begin position="32"/>
        <end position="73"/>
    </location>
</feature>
<dbReference type="EMBL" id="LAZR01015841">
    <property type="protein sequence ID" value="KKM07116.1"/>
    <property type="molecule type" value="Genomic_DNA"/>
</dbReference>
<proteinExistence type="predicted"/>
<protein>
    <submittedName>
        <fullName evidence="2">Uncharacterized protein</fullName>
    </submittedName>
</protein>
<name>A0A0F9JN30_9ZZZZ</name>
<sequence length="321" mass="35765">THGFMKKVWYTFILVLTFTFFGCEKEEATTLEAKPDKIEDVKNAEEQSEEPEEDTSDESTETDGNEAPGEVEEPLEAQFGLVSYLGRIPSDTSKVPSCKSGVPDAVIFIITDATGITHTESVPASETNGLVSTTVSAPIPLGQNTVNEILLMRGNDTLYAIPNINDFDLARFTDVTVPFDVEVTENTELGGDAFCYSKKEIDVPNDALVDGGFGTQRLQTLWIDVKGECIDIITVTIDNNRVLEIFPFGNGLYDIPIPEDYNRMDIRAYTPEFQSGINDFEVFTFTTQDPYNEDGILDVNDLVQFTYECPLEEFPDDEEDF</sequence>
<dbReference type="AlphaFoldDB" id="A0A0F9JN30"/>
<evidence type="ECO:0000313" key="2">
    <source>
        <dbReference type="EMBL" id="KKM07116.1"/>
    </source>
</evidence>
<gene>
    <name evidence="2" type="ORF">LCGC14_1737150</name>
</gene>
<reference evidence="2" key="1">
    <citation type="journal article" date="2015" name="Nature">
        <title>Complex archaea that bridge the gap between prokaryotes and eukaryotes.</title>
        <authorList>
            <person name="Spang A."/>
            <person name="Saw J.H."/>
            <person name="Jorgensen S.L."/>
            <person name="Zaremba-Niedzwiedzka K."/>
            <person name="Martijn J."/>
            <person name="Lind A.E."/>
            <person name="van Eijk R."/>
            <person name="Schleper C."/>
            <person name="Guy L."/>
            <person name="Ettema T.J."/>
        </authorList>
    </citation>
    <scope>NUCLEOTIDE SEQUENCE</scope>
</reference>
<feature type="compositionally biased region" description="Basic and acidic residues" evidence="1">
    <location>
        <begin position="32"/>
        <end position="45"/>
    </location>
</feature>
<organism evidence="2">
    <name type="scientific">marine sediment metagenome</name>
    <dbReference type="NCBI Taxonomy" id="412755"/>
    <lineage>
        <taxon>unclassified sequences</taxon>
        <taxon>metagenomes</taxon>
        <taxon>ecological metagenomes</taxon>
    </lineage>
</organism>
<feature type="compositionally biased region" description="Acidic residues" evidence="1">
    <location>
        <begin position="46"/>
        <end position="73"/>
    </location>
</feature>
<accession>A0A0F9JN30</accession>
<comment type="caution">
    <text evidence="2">The sequence shown here is derived from an EMBL/GenBank/DDBJ whole genome shotgun (WGS) entry which is preliminary data.</text>
</comment>
<feature type="non-terminal residue" evidence="2">
    <location>
        <position position="1"/>
    </location>
</feature>
<evidence type="ECO:0000256" key="1">
    <source>
        <dbReference type="SAM" id="MobiDB-lite"/>
    </source>
</evidence>